<dbReference type="HOGENOM" id="CLU_132074_1_2_9"/>
<evidence type="ECO:0000313" key="7">
    <source>
        <dbReference type="Proteomes" id="UP000236162"/>
    </source>
</evidence>
<keyword evidence="3" id="KW-0961">Cell wall biogenesis/degradation</keyword>
<dbReference type="EMBL" id="BDOR01000001">
    <property type="protein sequence ID" value="GBF00685.1"/>
    <property type="molecule type" value="Genomic_DNA"/>
</dbReference>
<dbReference type="InterPro" id="IPR020627">
    <property type="entry name" value="KhpA"/>
</dbReference>
<dbReference type="HAMAP" id="MF_00088">
    <property type="entry name" value="KhpA"/>
    <property type="match status" value="1"/>
</dbReference>
<dbReference type="GO" id="GO:0003723">
    <property type="term" value="F:RNA binding"/>
    <property type="evidence" value="ECO:0007669"/>
    <property type="project" value="UniProtKB-UniRule"/>
</dbReference>
<dbReference type="KEGG" id="lpx:ASU28_06785"/>
<dbReference type="Proteomes" id="UP000277896">
    <property type="component" value="Chromosome"/>
</dbReference>
<organism evidence="6 9">
    <name type="scientific">Lactiplantibacillus paraplantarum</name>
    <dbReference type="NCBI Taxonomy" id="60520"/>
    <lineage>
        <taxon>Bacteria</taxon>
        <taxon>Bacillati</taxon>
        <taxon>Bacillota</taxon>
        <taxon>Bacilli</taxon>
        <taxon>Lactobacillales</taxon>
        <taxon>Lactobacillaceae</taxon>
        <taxon>Lactiplantibacillus</taxon>
    </lineage>
</organism>
<evidence type="ECO:0000313" key="4">
    <source>
        <dbReference type="EMBL" id="AYJ38542.1"/>
    </source>
</evidence>
<dbReference type="GO" id="GO:0008360">
    <property type="term" value="P:regulation of cell shape"/>
    <property type="evidence" value="ECO:0007669"/>
    <property type="project" value="UniProtKB-KW"/>
</dbReference>
<accession>A0A098R2Y7</accession>
<dbReference type="eggNOG" id="COG1837">
    <property type="taxonomic scope" value="Bacteria"/>
</dbReference>
<reference evidence="5 7" key="1">
    <citation type="submission" date="2017-04" db="EMBL/GenBank/DDBJ databases">
        <title>In vitro and in silico characterization of Lactobacillus paraplantarum D2-1, a starter culture for soymilk fermentation.</title>
        <authorList>
            <person name="Endo A."/>
            <person name="Sasaki F."/>
            <person name="Maeno S."/>
            <person name="Kanesaki Y."/>
            <person name="Kubota E."/>
            <person name="Torres G.A."/>
            <person name="Tomita S."/>
            <person name="Nakagawa J."/>
        </authorList>
    </citation>
    <scope>NUCLEOTIDE SEQUENCE [LARGE SCALE GENOMIC DNA]</scope>
    <source>
        <strain evidence="5 7">D2-1</strain>
    </source>
</reference>
<evidence type="ECO:0000256" key="2">
    <source>
        <dbReference type="ARBA" id="ARBA00022884"/>
    </source>
</evidence>
<reference evidence="4 8" key="2">
    <citation type="submission" date="2018-10" db="EMBL/GenBank/DDBJ databases">
        <title>Genome seuquencing of Lactobacillus species.</title>
        <authorList>
            <person name="Baek C."/>
            <person name="Yi H."/>
        </authorList>
    </citation>
    <scope>NUCLEOTIDE SEQUENCE [LARGE SCALE GENOMIC DNA]</scope>
    <source>
        <strain evidence="4 8">DSM 10667</strain>
    </source>
</reference>
<sequence>MADIKALITTIVTPLVQYPDDIKVDFKETTRYLEYNLTVNPEDIGRVIGRQGRVASAIRTVVYSVRVSGPKRVRLTIEDGQQKNS</sequence>
<dbReference type="RefSeq" id="WP_021731638.1">
    <property type="nucleotide sequence ID" value="NZ_AVAI01000125.1"/>
</dbReference>
<dbReference type="GeneID" id="79807230"/>
<dbReference type="PANTHER" id="PTHR34654">
    <property type="entry name" value="UPF0109 PROTEIN SCO5592"/>
    <property type="match status" value="1"/>
</dbReference>
<reference evidence="6 9" key="3">
    <citation type="submission" date="2019-01" db="EMBL/GenBank/DDBJ databases">
        <title>Draft genome sequence of Lactobacillus paraplantarum OSY-TC318, a Producer of the novel lantibiotic Paraplantaracin TC318.</title>
        <authorList>
            <person name="Hussein W.E."/>
            <person name="Huang E."/>
            <person name="Yousef A.E."/>
        </authorList>
    </citation>
    <scope>NUCLEOTIDE SEQUENCE [LARGE SCALE GENOMIC DNA]</scope>
    <source>
        <strain evidence="6 9">OSY-TC318</strain>
    </source>
</reference>
<evidence type="ECO:0000256" key="1">
    <source>
        <dbReference type="ARBA" id="ARBA00022490"/>
    </source>
</evidence>
<dbReference type="EMBL" id="CP032744">
    <property type="protein sequence ID" value="AYJ38542.1"/>
    <property type="molecule type" value="Genomic_DNA"/>
</dbReference>
<gene>
    <name evidence="3" type="primary">khpA</name>
    <name evidence="6" type="ORF">EUZ87_07110</name>
    <name evidence="4" type="ORF">LP667_06815</name>
    <name evidence="5" type="ORF">LPPLD21_00186</name>
</gene>
<comment type="subcellular location">
    <subcellularLocation>
        <location evidence="3">Cytoplasm</location>
    </subcellularLocation>
</comment>
<evidence type="ECO:0000313" key="8">
    <source>
        <dbReference type="Proteomes" id="UP000277896"/>
    </source>
</evidence>
<evidence type="ECO:0000256" key="3">
    <source>
        <dbReference type="HAMAP-Rule" id="MF_00088"/>
    </source>
</evidence>
<keyword evidence="3" id="KW-0143">Chaperone</keyword>
<keyword evidence="1 3" id="KW-0963">Cytoplasm</keyword>
<keyword evidence="7" id="KW-1185">Reference proteome</keyword>
<dbReference type="GO" id="GO:0005737">
    <property type="term" value="C:cytoplasm"/>
    <property type="evidence" value="ECO:0007669"/>
    <property type="project" value="UniProtKB-SubCell"/>
</dbReference>
<dbReference type="EMBL" id="SEHH01000056">
    <property type="protein sequence ID" value="TBX43885.1"/>
    <property type="molecule type" value="Genomic_DNA"/>
</dbReference>
<comment type="function">
    <text evidence="3">A probable RNA chaperone. Forms a complex with KhpB which binds to cellular RNA and controls its expression. Plays a role in peptidoglycan (PG) homeostasis and cell length regulation.</text>
</comment>
<dbReference type="Pfam" id="PF13083">
    <property type="entry name" value="KH_KhpA-B"/>
    <property type="match status" value="1"/>
</dbReference>
<name>A0A098R2Y7_9LACO</name>
<dbReference type="InterPro" id="IPR015946">
    <property type="entry name" value="KH_dom-like_a/b"/>
</dbReference>
<evidence type="ECO:0000313" key="5">
    <source>
        <dbReference type="EMBL" id="GBF00685.1"/>
    </source>
</evidence>
<dbReference type="CDD" id="cd22533">
    <property type="entry name" value="KH-II_YlqC-like"/>
    <property type="match status" value="1"/>
</dbReference>
<dbReference type="PANTHER" id="PTHR34654:SF1">
    <property type="entry name" value="RNA-BINDING PROTEIN KHPA"/>
    <property type="match status" value="1"/>
</dbReference>
<keyword evidence="2 3" id="KW-0694">RNA-binding</keyword>
<keyword evidence="3" id="KW-0133">Cell shape</keyword>
<comment type="subunit">
    <text evidence="3">Forms a complex with KhpB.</text>
</comment>
<dbReference type="AlphaFoldDB" id="A0A098R2Y7"/>
<proteinExistence type="inferred from homology"/>
<dbReference type="Gene3D" id="3.30.300.20">
    <property type="match status" value="1"/>
</dbReference>
<dbReference type="GO" id="GO:0009252">
    <property type="term" value="P:peptidoglycan biosynthetic process"/>
    <property type="evidence" value="ECO:0007669"/>
    <property type="project" value="UniProtKB-UniRule"/>
</dbReference>
<evidence type="ECO:0000313" key="9">
    <source>
        <dbReference type="Proteomes" id="UP000292648"/>
    </source>
</evidence>
<dbReference type="Proteomes" id="UP000236162">
    <property type="component" value="Unassembled WGS sequence"/>
</dbReference>
<protein>
    <recommendedName>
        <fullName evidence="3">RNA-binding protein KhpA</fullName>
    </recommendedName>
    <alternativeName>
        <fullName evidence="3">KH-domain protein A</fullName>
    </alternativeName>
</protein>
<comment type="similarity">
    <text evidence="3">Belongs to the KhpA RNA-binding protein family.</text>
</comment>
<evidence type="ECO:0000313" key="6">
    <source>
        <dbReference type="EMBL" id="TBX43885.1"/>
    </source>
</evidence>
<dbReference type="GO" id="GO:0071555">
    <property type="term" value="P:cell wall organization"/>
    <property type="evidence" value="ECO:0007669"/>
    <property type="project" value="UniProtKB-KW"/>
</dbReference>
<dbReference type="Proteomes" id="UP000292648">
    <property type="component" value="Unassembled WGS sequence"/>
</dbReference>